<dbReference type="Gene3D" id="2.60.40.1890">
    <property type="entry name" value="PCu(A)C copper chaperone"/>
    <property type="match status" value="1"/>
</dbReference>
<proteinExistence type="predicted"/>
<dbReference type="InterPro" id="IPR007410">
    <property type="entry name" value="LpqE-like"/>
</dbReference>
<dbReference type="SUPFAM" id="SSF110087">
    <property type="entry name" value="DR1885-like metal-binding protein"/>
    <property type="match status" value="1"/>
</dbReference>
<dbReference type="InterPro" id="IPR058248">
    <property type="entry name" value="Lxx211020-like"/>
</dbReference>
<protein>
    <submittedName>
        <fullName evidence="1">Copper chaperone PCu(A)C</fullName>
    </submittedName>
</protein>
<dbReference type="Proteomes" id="UP000826462">
    <property type="component" value="Chromosome 1"/>
</dbReference>
<dbReference type="EMBL" id="CP080095">
    <property type="protein sequence ID" value="QYD71039.1"/>
    <property type="molecule type" value="Genomic_DNA"/>
</dbReference>
<dbReference type="PANTHER" id="PTHR36302">
    <property type="entry name" value="BLR7088 PROTEIN"/>
    <property type="match status" value="1"/>
</dbReference>
<organism evidence="1 2">
    <name type="scientific">Paraburkholderia edwinii</name>
    <dbReference type="NCBI Taxonomy" id="2861782"/>
    <lineage>
        <taxon>Bacteria</taxon>
        <taxon>Pseudomonadati</taxon>
        <taxon>Pseudomonadota</taxon>
        <taxon>Betaproteobacteria</taxon>
        <taxon>Burkholderiales</taxon>
        <taxon>Burkholderiaceae</taxon>
        <taxon>Paraburkholderia</taxon>
    </lineage>
</organism>
<gene>
    <name evidence="1" type="ORF">KZJ38_16970</name>
</gene>
<reference evidence="1 2" key="1">
    <citation type="submission" date="2021-07" db="EMBL/GenBank/DDBJ databases">
        <title>Paraburkholderia edwinii protects Aspergillus sp. from phenazines by acting as a toxin sponge.</title>
        <authorList>
            <person name="Dahlstrom K.M."/>
            <person name="Newman D.K."/>
        </authorList>
    </citation>
    <scope>NUCLEOTIDE SEQUENCE [LARGE SCALE GENOMIC DNA]</scope>
    <source>
        <strain evidence="1 2">Pe01</strain>
    </source>
</reference>
<name>A0ABX8UPW5_9BURK</name>
<dbReference type="Pfam" id="PF04314">
    <property type="entry name" value="PCuAC"/>
    <property type="match status" value="1"/>
</dbReference>
<evidence type="ECO:0000313" key="2">
    <source>
        <dbReference type="Proteomes" id="UP000826462"/>
    </source>
</evidence>
<accession>A0ABX8UPW5</accession>
<dbReference type="InterPro" id="IPR036182">
    <property type="entry name" value="PCuAC_sf"/>
</dbReference>
<keyword evidence="2" id="KW-1185">Reference proteome</keyword>
<evidence type="ECO:0000313" key="1">
    <source>
        <dbReference type="EMBL" id="QYD71039.1"/>
    </source>
</evidence>
<sequence>MMVSGCWIRLLPGDLPSGGYFSAMNMGQKPVDLLRVQTDAYGSAMLHQTVSNGSTSKMDMVDKVSVPADGTLAFKPGGYHVMLEQPKRPLKIGDRIPFTFVFSDGEHLQAECETKSPATMGH</sequence>
<dbReference type="PANTHER" id="PTHR36302:SF1">
    <property type="entry name" value="COPPER CHAPERONE PCU(A)C"/>
    <property type="match status" value="1"/>
</dbReference>